<name>A0A1Y0SWC8_9CAUD</name>
<protein>
    <submittedName>
        <fullName evidence="1">Uncharacterized protein</fullName>
    </submittedName>
</protein>
<gene>
    <name evidence="1" type="ORF">PHABIO_253</name>
</gene>
<evidence type="ECO:0000313" key="2">
    <source>
        <dbReference type="Proteomes" id="UP000225448"/>
    </source>
</evidence>
<organism evidence="1 2">
    <name type="scientific">Pseudomonas phage Phabio</name>
    <dbReference type="NCBI Taxonomy" id="2006668"/>
    <lineage>
        <taxon>Viruses</taxon>
        <taxon>Duplodnaviria</taxon>
        <taxon>Heunggongvirae</taxon>
        <taxon>Uroviricota</taxon>
        <taxon>Caudoviricetes</taxon>
        <taxon>Chimalliviridae</taxon>
        <taxon>Phabiovirus</taxon>
        <taxon>Phabiovirus phabio</taxon>
    </lineage>
</organism>
<keyword evidence="2" id="KW-1185">Reference proteome</keyword>
<evidence type="ECO:0000313" key="1">
    <source>
        <dbReference type="EMBL" id="ARV76884.1"/>
    </source>
</evidence>
<reference evidence="1 2" key="1">
    <citation type="submission" date="2017-05" db="EMBL/GenBank/DDBJ databases">
        <authorList>
            <person name="Song R."/>
            <person name="Chenine A.L."/>
            <person name="Ruprecht R.M."/>
        </authorList>
    </citation>
    <scope>NUCLEOTIDE SEQUENCE [LARGE SCALE GENOMIC DNA]</scope>
</reference>
<accession>A0A1Y0SWC8</accession>
<dbReference type="Proteomes" id="UP000225448">
    <property type="component" value="Segment"/>
</dbReference>
<proteinExistence type="predicted"/>
<dbReference type="EMBL" id="MF042360">
    <property type="protein sequence ID" value="ARV76884.1"/>
    <property type="molecule type" value="Genomic_DNA"/>
</dbReference>
<sequence>MFMKSVILAVLALTSVSAFAVKDVQKPEYEILPNAPYVPVHITKDVCKEVGKLGAWISTGITNGLSNGMINNNVINEAVDNLGNQNLVIAAVLVAPESVIDGMREYDQQQDYKDASRLFPNYNRHNLHGSVIQFRCSKRIGETIEIPKITRVKKVSM</sequence>